<feature type="compositionally biased region" description="Polar residues" evidence="1">
    <location>
        <begin position="52"/>
        <end position="68"/>
    </location>
</feature>
<keyword evidence="3" id="KW-1185">Reference proteome</keyword>
<dbReference type="InParanoid" id="A0A0C3EZ12"/>
<dbReference type="Proteomes" id="UP000054166">
    <property type="component" value="Unassembled WGS sequence"/>
</dbReference>
<name>A0A0C3EZ12_PILCF</name>
<protein>
    <submittedName>
        <fullName evidence="2">Uncharacterized protein</fullName>
    </submittedName>
</protein>
<gene>
    <name evidence="2" type="ORF">PILCRDRAFT_825021</name>
</gene>
<feature type="region of interest" description="Disordered" evidence="1">
    <location>
        <begin position="49"/>
        <end position="68"/>
    </location>
</feature>
<accession>A0A0C3EZ12</accession>
<organism evidence="2 3">
    <name type="scientific">Piloderma croceum (strain F 1598)</name>
    <dbReference type="NCBI Taxonomy" id="765440"/>
    <lineage>
        <taxon>Eukaryota</taxon>
        <taxon>Fungi</taxon>
        <taxon>Dikarya</taxon>
        <taxon>Basidiomycota</taxon>
        <taxon>Agaricomycotina</taxon>
        <taxon>Agaricomycetes</taxon>
        <taxon>Agaricomycetidae</taxon>
        <taxon>Atheliales</taxon>
        <taxon>Atheliaceae</taxon>
        <taxon>Piloderma</taxon>
    </lineage>
</organism>
<evidence type="ECO:0000313" key="2">
    <source>
        <dbReference type="EMBL" id="KIM77785.1"/>
    </source>
</evidence>
<dbReference type="EMBL" id="KN833021">
    <property type="protein sequence ID" value="KIM77785.1"/>
    <property type="molecule type" value="Genomic_DNA"/>
</dbReference>
<proteinExistence type="predicted"/>
<dbReference type="HOGENOM" id="CLU_2794837_0_0_1"/>
<evidence type="ECO:0000313" key="3">
    <source>
        <dbReference type="Proteomes" id="UP000054166"/>
    </source>
</evidence>
<dbReference type="AlphaFoldDB" id="A0A0C3EZ12"/>
<reference evidence="3" key="2">
    <citation type="submission" date="2015-01" db="EMBL/GenBank/DDBJ databases">
        <title>Evolutionary Origins and Diversification of the Mycorrhizal Mutualists.</title>
        <authorList>
            <consortium name="DOE Joint Genome Institute"/>
            <consortium name="Mycorrhizal Genomics Consortium"/>
            <person name="Kohler A."/>
            <person name="Kuo A."/>
            <person name="Nagy L.G."/>
            <person name="Floudas D."/>
            <person name="Copeland A."/>
            <person name="Barry K.W."/>
            <person name="Cichocki N."/>
            <person name="Veneault-Fourrey C."/>
            <person name="LaButti K."/>
            <person name="Lindquist E.A."/>
            <person name="Lipzen A."/>
            <person name="Lundell T."/>
            <person name="Morin E."/>
            <person name="Murat C."/>
            <person name="Riley R."/>
            <person name="Ohm R."/>
            <person name="Sun H."/>
            <person name="Tunlid A."/>
            <person name="Henrissat B."/>
            <person name="Grigoriev I.V."/>
            <person name="Hibbett D.S."/>
            <person name="Martin F."/>
        </authorList>
    </citation>
    <scope>NUCLEOTIDE SEQUENCE [LARGE SCALE GENOMIC DNA]</scope>
    <source>
        <strain evidence="3">F 1598</strain>
    </source>
</reference>
<reference evidence="2 3" key="1">
    <citation type="submission" date="2014-04" db="EMBL/GenBank/DDBJ databases">
        <authorList>
            <consortium name="DOE Joint Genome Institute"/>
            <person name="Kuo A."/>
            <person name="Tarkka M."/>
            <person name="Buscot F."/>
            <person name="Kohler A."/>
            <person name="Nagy L.G."/>
            <person name="Floudas D."/>
            <person name="Copeland A."/>
            <person name="Barry K.W."/>
            <person name="Cichocki N."/>
            <person name="Veneault-Fourrey C."/>
            <person name="LaButti K."/>
            <person name="Lindquist E.A."/>
            <person name="Lipzen A."/>
            <person name="Lundell T."/>
            <person name="Morin E."/>
            <person name="Murat C."/>
            <person name="Sun H."/>
            <person name="Tunlid A."/>
            <person name="Henrissat B."/>
            <person name="Grigoriev I.V."/>
            <person name="Hibbett D.S."/>
            <person name="Martin F."/>
            <person name="Nordberg H.P."/>
            <person name="Cantor M.N."/>
            <person name="Hua S.X."/>
        </authorList>
    </citation>
    <scope>NUCLEOTIDE SEQUENCE [LARGE SCALE GENOMIC DNA]</scope>
    <source>
        <strain evidence="2 3">F 1598</strain>
    </source>
</reference>
<evidence type="ECO:0000256" key="1">
    <source>
        <dbReference type="SAM" id="MobiDB-lite"/>
    </source>
</evidence>
<sequence length="68" mass="7446">MRIYALYEHPGFDFSSNEASGSIISKTASAFTHIAASCIALYEIMSTEDRSLQPSRVQTSSGETRAKK</sequence>